<evidence type="ECO:0000313" key="2">
    <source>
        <dbReference type="Proteomes" id="UP000576082"/>
    </source>
</evidence>
<organism evidence="1 2">
    <name type="scientific">Flammeovirga aprica JL-4</name>
    <dbReference type="NCBI Taxonomy" id="694437"/>
    <lineage>
        <taxon>Bacteria</taxon>
        <taxon>Pseudomonadati</taxon>
        <taxon>Bacteroidota</taxon>
        <taxon>Cytophagia</taxon>
        <taxon>Cytophagales</taxon>
        <taxon>Flammeovirgaceae</taxon>
        <taxon>Flammeovirga</taxon>
    </lineage>
</organism>
<comment type="caution">
    <text evidence="1">The sequence shown here is derived from an EMBL/GenBank/DDBJ whole genome shotgun (WGS) entry which is preliminary data.</text>
</comment>
<dbReference type="AlphaFoldDB" id="A0A7X9P2S4"/>
<dbReference type="RefSeq" id="WP_169656801.1">
    <property type="nucleotide sequence ID" value="NZ_JABANE010000024.1"/>
</dbReference>
<proteinExistence type="predicted"/>
<keyword evidence="2" id="KW-1185">Reference proteome</keyword>
<protein>
    <submittedName>
        <fullName evidence="1">Uncharacterized protein</fullName>
    </submittedName>
</protein>
<evidence type="ECO:0000313" key="1">
    <source>
        <dbReference type="EMBL" id="NME68498.1"/>
    </source>
</evidence>
<name>A0A7X9P2S4_9BACT</name>
<accession>A0A7X9P2S4</accession>
<dbReference type="Proteomes" id="UP000576082">
    <property type="component" value="Unassembled WGS sequence"/>
</dbReference>
<dbReference type="EMBL" id="JABANE010000024">
    <property type="protein sequence ID" value="NME68498.1"/>
    <property type="molecule type" value="Genomic_DNA"/>
</dbReference>
<gene>
    <name evidence="1" type="ORF">HHU12_11055</name>
</gene>
<reference evidence="1 2" key="1">
    <citation type="submission" date="2020-04" db="EMBL/GenBank/DDBJ databases">
        <title>Flammeovirga sp. SR4, a novel species isolated from seawater.</title>
        <authorList>
            <person name="Wang X."/>
        </authorList>
    </citation>
    <scope>NUCLEOTIDE SEQUENCE [LARGE SCALE GENOMIC DNA]</scope>
    <source>
        <strain evidence="1 2">ATCC 23126</strain>
    </source>
</reference>
<sequence>MNCTPLFELWDIEDHTVNESLLNVLGYDKVVPSEDEQKIIIKKYFHFGDDIDNRYYSDPKYGLAAACAGWNTSIVKDFLNHCLTMNDVPLVYVSKYSLKGHYVKLR</sequence>